<comment type="caution">
    <text evidence="1">The sequence shown here is derived from an EMBL/GenBank/DDBJ whole genome shotgun (WGS) entry which is preliminary data.</text>
</comment>
<evidence type="ECO:0000313" key="2">
    <source>
        <dbReference type="Proteomes" id="UP000616151"/>
    </source>
</evidence>
<name>A0ACC5QXC9_9HYPH</name>
<keyword evidence="2" id="KW-1185">Reference proteome</keyword>
<dbReference type="EMBL" id="JAENHL010000004">
    <property type="protein sequence ID" value="MBK1865046.1"/>
    <property type="molecule type" value="Genomic_DNA"/>
</dbReference>
<protein>
    <submittedName>
        <fullName evidence="1">MFS transporter</fullName>
    </submittedName>
</protein>
<organism evidence="1 2">
    <name type="scientific">Taklimakanibacter albus</name>
    <dbReference type="NCBI Taxonomy" id="2800327"/>
    <lineage>
        <taxon>Bacteria</taxon>
        <taxon>Pseudomonadati</taxon>
        <taxon>Pseudomonadota</taxon>
        <taxon>Alphaproteobacteria</taxon>
        <taxon>Hyphomicrobiales</taxon>
        <taxon>Aestuariivirgaceae</taxon>
        <taxon>Taklimakanibacter</taxon>
    </lineage>
</organism>
<gene>
    <name evidence="1" type="ORF">JHL16_01680</name>
</gene>
<sequence length="421" mass="44241">MFAGLRSVWVLLLGVTILSLGHGLHGSLVGVRASAENFDAATTGLIMSGYFAGLLLSSIVTPRIVQSVGHIRVFAAFASVVSTAVLLIPLWIDPVWWFLMRFVAGLCTSGLFIVCESWLNSASTNKNRGQLLSIYMIVTYAAMGSGQLLLNVTDSSGFSRFIIVSALLSIAMLPLTLMRTETPSLAGTRSVTIAEIYRSSPLAIVATLASGLAQSAFFSMGSVYALMQGLPLALVSVMLALPPLALIVSQYPAGLLSDRYDRRSIIMILSAIAAAIALVSIPAAGISSTVLIALFTVFGAIALPIYSLVIAHANDHMAKEQMLGASSKLVLLYGTGAMAGPSLAGFFMQYLGSSGFMTFMAVVYAVMAVHALWRRQQRPTSVKATASDIMKAGPMTTPVAAQAQAEEGAGKHGPTAQAPQT</sequence>
<dbReference type="Proteomes" id="UP000616151">
    <property type="component" value="Unassembled WGS sequence"/>
</dbReference>
<accession>A0ACC5QXC9</accession>
<proteinExistence type="predicted"/>
<reference evidence="1" key="1">
    <citation type="submission" date="2021-01" db="EMBL/GenBank/DDBJ databases">
        <authorList>
            <person name="Sun Q."/>
        </authorList>
    </citation>
    <scope>NUCLEOTIDE SEQUENCE</scope>
    <source>
        <strain evidence="1">YIM B02566</strain>
    </source>
</reference>
<evidence type="ECO:0000313" key="1">
    <source>
        <dbReference type="EMBL" id="MBK1865046.1"/>
    </source>
</evidence>